<evidence type="ECO:0000313" key="9">
    <source>
        <dbReference type="EMBL" id="GAH61383.1"/>
    </source>
</evidence>
<accession>X1IV07</accession>
<feature type="non-terminal residue" evidence="9">
    <location>
        <position position="69"/>
    </location>
</feature>
<dbReference type="Pfam" id="PF02446">
    <property type="entry name" value="Glyco_hydro_77"/>
    <property type="match status" value="1"/>
</dbReference>
<dbReference type="GO" id="GO:0005975">
    <property type="term" value="P:carbohydrate metabolic process"/>
    <property type="evidence" value="ECO:0007669"/>
    <property type="project" value="InterPro"/>
</dbReference>
<evidence type="ECO:0000256" key="4">
    <source>
        <dbReference type="ARBA" id="ARBA00022676"/>
    </source>
</evidence>
<dbReference type="GO" id="GO:0004134">
    <property type="term" value="F:4-alpha-glucanotransferase activity"/>
    <property type="evidence" value="ECO:0007669"/>
    <property type="project" value="UniProtKB-EC"/>
</dbReference>
<comment type="caution">
    <text evidence="9">The sequence shown here is derived from an EMBL/GenBank/DDBJ whole genome shotgun (WGS) entry which is preliminary data.</text>
</comment>
<evidence type="ECO:0000256" key="7">
    <source>
        <dbReference type="ARBA" id="ARBA00031423"/>
    </source>
</evidence>
<keyword evidence="6" id="KW-0119">Carbohydrate metabolism</keyword>
<dbReference type="InterPro" id="IPR017853">
    <property type="entry name" value="GH"/>
</dbReference>
<dbReference type="EMBL" id="BARU01020265">
    <property type="protein sequence ID" value="GAH61383.1"/>
    <property type="molecule type" value="Genomic_DNA"/>
</dbReference>
<proteinExistence type="inferred from homology"/>
<evidence type="ECO:0000256" key="1">
    <source>
        <dbReference type="ARBA" id="ARBA00000439"/>
    </source>
</evidence>
<dbReference type="PANTHER" id="PTHR32438">
    <property type="entry name" value="4-ALPHA-GLUCANOTRANSFERASE DPE1, CHLOROPLASTIC/AMYLOPLASTIC"/>
    <property type="match status" value="1"/>
</dbReference>
<evidence type="ECO:0000256" key="2">
    <source>
        <dbReference type="ARBA" id="ARBA00005684"/>
    </source>
</evidence>
<comment type="similarity">
    <text evidence="2">Belongs to the disproportionating enzyme family.</text>
</comment>
<evidence type="ECO:0000256" key="5">
    <source>
        <dbReference type="ARBA" id="ARBA00022679"/>
    </source>
</evidence>
<dbReference type="EC" id="2.4.1.25" evidence="3"/>
<evidence type="ECO:0000256" key="3">
    <source>
        <dbReference type="ARBA" id="ARBA00012560"/>
    </source>
</evidence>
<gene>
    <name evidence="9" type="ORF">S03H2_33304</name>
</gene>
<keyword evidence="4" id="KW-0328">Glycosyltransferase</keyword>
<name>X1IV07_9ZZZZ</name>
<keyword evidence="5" id="KW-0808">Transferase</keyword>
<organism evidence="9">
    <name type="scientific">marine sediment metagenome</name>
    <dbReference type="NCBI Taxonomy" id="412755"/>
    <lineage>
        <taxon>unclassified sequences</taxon>
        <taxon>metagenomes</taxon>
        <taxon>ecological metagenomes</taxon>
    </lineage>
</organism>
<dbReference type="Gene3D" id="3.20.20.80">
    <property type="entry name" value="Glycosidases"/>
    <property type="match status" value="1"/>
</dbReference>
<reference evidence="9" key="1">
    <citation type="journal article" date="2014" name="Front. Microbiol.">
        <title>High frequency of phylogenetically diverse reductive dehalogenase-homologous genes in deep subseafloor sedimentary metagenomes.</title>
        <authorList>
            <person name="Kawai M."/>
            <person name="Futagami T."/>
            <person name="Toyoda A."/>
            <person name="Takaki Y."/>
            <person name="Nishi S."/>
            <person name="Hori S."/>
            <person name="Arai W."/>
            <person name="Tsubouchi T."/>
            <person name="Morono Y."/>
            <person name="Uchiyama I."/>
            <person name="Ito T."/>
            <person name="Fujiyama A."/>
            <person name="Inagaki F."/>
            <person name="Takami H."/>
        </authorList>
    </citation>
    <scope>NUCLEOTIDE SEQUENCE</scope>
    <source>
        <strain evidence="9">Expedition CK06-06</strain>
    </source>
</reference>
<protein>
    <recommendedName>
        <fullName evidence="3">4-alpha-glucanotransferase</fullName>
        <ecNumber evidence="3">2.4.1.25</ecNumber>
    </recommendedName>
    <alternativeName>
        <fullName evidence="7">Amylomaltase</fullName>
    </alternativeName>
    <alternativeName>
        <fullName evidence="8">Disproportionating enzyme</fullName>
    </alternativeName>
</protein>
<evidence type="ECO:0000256" key="6">
    <source>
        <dbReference type="ARBA" id="ARBA00023277"/>
    </source>
</evidence>
<comment type="catalytic activity">
    <reaction evidence="1">
        <text>Transfers a segment of a (1-&gt;4)-alpha-D-glucan to a new position in an acceptor, which may be glucose or a (1-&gt;4)-alpha-D-glucan.</text>
        <dbReference type="EC" id="2.4.1.25"/>
    </reaction>
</comment>
<dbReference type="AlphaFoldDB" id="X1IV07"/>
<evidence type="ECO:0000256" key="8">
    <source>
        <dbReference type="ARBA" id="ARBA00031501"/>
    </source>
</evidence>
<dbReference type="PANTHER" id="PTHR32438:SF5">
    <property type="entry name" value="4-ALPHA-GLUCANOTRANSFERASE DPE1, CHLOROPLASTIC_AMYLOPLASTIC"/>
    <property type="match status" value="1"/>
</dbReference>
<dbReference type="SUPFAM" id="SSF51445">
    <property type="entry name" value="(Trans)glycosidases"/>
    <property type="match status" value="1"/>
</dbReference>
<sequence length="69" mass="7904">MARNGKWVKGPKEDFFKKLFKRFPSSSFIVEDLGYITADVRAVIEKFQLCGMRVLQFGFDGDSAENPHC</sequence>
<dbReference type="InterPro" id="IPR003385">
    <property type="entry name" value="Glyco_hydro_77"/>
</dbReference>